<comment type="caution">
    <text evidence="2">The sequence shown here is derived from an EMBL/GenBank/DDBJ whole genome shotgun (WGS) entry which is preliminary data.</text>
</comment>
<dbReference type="PANTHER" id="PTHR43194">
    <property type="entry name" value="HYDROLASE ALPHA/BETA FOLD FAMILY"/>
    <property type="match status" value="1"/>
</dbReference>
<evidence type="ECO:0000313" key="2">
    <source>
        <dbReference type="EMBL" id="PRY26948.1"/>
    </source>
</evidence>
<organism evidence="2 3">
    <name type="scientific">Aliiruegeria haliotis</name>
    <dbReference type="NCBI Taxonomy" id="1280846"/>
    <lineage>
        <taxon>Bacteria</taxon>
        <taxon>Pseudomonadati</taxon>
        <taxon>Pseudomonadota</taxon>
        <taxon>Alphaproteobacteria</taxon>
        <taxon>Rhodobacterales</taxon>
        <taxon>Roseobacteraceae</taxon>
        <taxon>Aliiruegeria</taxon>
    </lineage>
</organism>
<accession>A0A2T0S0J3</accession>
<keyword evidence="3" id="KW-1185">Reference proteome</keyword>
<feature type="domain" description="AB hydrolase-1" evidence="1">
    <location>
        <begin position="25"/>
        <end position="254"/>
    </location>
</feature>
<gene>
    <name evidence="2" type="ORF">CLV78_1011053</name>
</gene>
<dbReference type="SUPFAM" id="SSF53474">
    <property type="entry name" value="alpha/beta-Hydrolases"/>
    <property type="match status" value="1"/>
</dbReference>
<dbReference type="InterPro" id="IPR000073">
    <property type="entry name" value="AB_hydrolase_1"/>
</dbReference>
<name>A0A2T0S0J3_9RHOB</name>
<sequence length="271" mass="29982">MSDLHIDSSNSIFFLHTLPTREGAPTFVFVNALTGSTDHWEAAVAPSLRKRGFGTLSYNYRGQDKSPFAQGTELTNSLIVDDLVRLLREISPRTPILTGLSIGGLYASQAYAKGAAASGIVLLNTLREINPRIAWINDALPHYVATGGAGLFMGLMMPLLTNPDFASGIRQNYLSGPYTPLDRDHGHANLMRNSVDTRWDFDWSSLNLPVLSITGLHDRVFRDPEVIDRLFSLLPDARREDWDNAGHLLPLERPEQLAESLAKFAAEIEQP</sequence>
<dbReference type="PANTHER" id="PTHR43194:SF2">
    <property type="entry name" value="PEROXISOMAL MEMBRANE PROTEIN LPX1"/>
    <property type="match status" value="1"/>
</dbReference>
<dbReference type="InterPro" id="IPR050228">
    <property type="entry name" value="Carboxylesterase_BioH"/>
</dbReference>
<protein>
    <submittedName>
        <fullName evidence="2">Pimeloyl-ACP methyl ester carboxylesterase</fullName>
    </submittedName>
</protein>
<reference evidence="2 3" key="1">
    <citation type="submission" date="2018-03" db="EMBL/GenBank/DDBJ databases">
        <title>Genomic Encyclopedia of Archaeal and Bacterial Type Strains, Phase II (KMG-II): from individual species to whole genera.</title>
        <authorList>
            <person name="Goeker M."/>
        </authorList>
    </citation>
    <scope>NUCLEOTIDE SEQUENCE [LARGE SCALE GENOMIC DNA]</scope>
    <source>
        <strain evidence="2 3">DSM 29328</strain>
    </source>
</reference>
<dbReference type="AlphaFoldDB" id="A0A2T0S0J3"/>
<evidence type="ECO:0000313" key="3">
    <source>
        <dbReference type="Proteomes" id="UP000239480"/>
    </source>
</evidence>
<dbReference type="EMBL" id="PVTD01000001">
    <property type="protein sequence ID" value="PRY26948.1"/>
    <property type="molecule type" value="Genomic_DNA"/>
</dbReference>
<dbReference type="OrthoDB" id="7354173at2"/>
<dbReference type="InterPro" id="IPR029058">
    <property type="entry name" value="AB_hydrolase_fold"/>
</dbReference>
<dbReference type="Pfam" id="PF00561">
    <property type="entry name" value="Abhydrolase_1"/>
    <property type="match status" value="1"/>
</dbReference>
<evidence type="ECO:0000259" key="1">
    <source>
        <dbReference type="Pfam" id="PF00561"/>
    </source>
</evidence>
<dbReference type="Proteomes" id="UP000239480">
    <property type="component" value="Unassembled WGS sequence"/>
</dbReference>
<dbReference type="RefSeq" id="WP_106203642.1">
    <property type="nucleotide sequence ID" value="NZ_PVTD01000001.1"/>
</dbReference>
<dbReference type="Gene3D" id="3.40.50.1820">
    <property type="entry name" value="alpha/beta hydrolase"/>
    <property type="match status" value="1"/>
</dbReference>
<proteinExistence type="predicted"/>